<accession>A0A6L5Z0F3</accession>
<gene>
    <name evidence="2" type="ORF">GE300_08025</name>
</gene>
<feature type="chain" id="PRO_5027013570" evidence="1">
    <location>
        <begin position="48"/>
        <end position="191"/>
    </location>
</feature>
<evidence type="ECO:0000256" key="1">
    <source>
        <dbReference type="SAM" id="SignalP"/>
    </source>
</evidence>
<sequence>MEPVAGAACCPPVKRRLPHQRLEAKQMKTPILALAAAATLAFPAAMAQQSTGGGSLEAGMLTCNLTSSTNLVVISDANYECVFDTSDDSKPDEIYTMNIAKLGVDLSIEKAETLKWAVLSATGRFDQGLITGEYVGASADAAFGLGAGARVQIGGLDDSITLQPVSVSGREGLGIAAGVEQMSLEFKGTVS</sequence>
<keyword evidence="3" id="KW-1185">Reference proteome</keyword>
<dbReference type="Proteomes" id="UP000474957">
    <property type="component" value="Unassembled WGS sequence"/>
</dbReference>
<protein>
    <submittedName>
        <fullName evidence="2">DUF992 domain-containing protein</fullName>
    </submittedName>
</protein>
<name>A0A6L5Z0F3_9RHOB</name>
<dbReference type="EMBL" id="WIND01000004">
    <property type="protein sequence ID" value="MSU89562.1"/>
    <property type="molecule type" value="Genomic_DNA"/>
</dbReference>
<evidence type="ECO:0000313" key="3">
    <source>
        <dbReference type="Proteomes" id="UP000474957"/>
    </source>
</evidence>
<feature type="signal peptide" evidence="1">
    <location>
        <begin position="1"/>
        <end position="47"/>
    </location>
</feature>
<evidence type="ECO:0000313" key="2">
    <source>
        <dbReference type="EMBL" id="MSU89562.1"/>
    </source>
</evidence>
<comment type="caution">
    <text evidence="2">The sequence shown here is derived from an EMBL/GenBank/DDBJ whole genome shotgun (WGS) entry which is preliminary data.</text>
</comment>
<dbReference type="InterPro" id="IPR009333">
    <property type="entry name" value="DUF992"/>
</dbReference>
<keyword evidence="1" id="KW-0732">Signal</keyword>
<dbReference type="AlphaFoldDB" id="A0A6L5Z0F3"/>
<proteinExistence type="predicted"/>
<reference evidence="2 3" key="1">
    <citation type="submission" date="2019-10" db="EMBL/GenBank/DDBJ databases">
        <title>Cognatihalovulum marinum gen. nov. sp. nov., a new member of the family Rhodobacteraceae isolated from deep seawater of the Northwest Indian Ocean.</title>
        <authorList>
            <person name="Ruan C."/>
            <person name="Wang J."/>
            <person name="Zheng X."/>
            <person name="Song L."/>
            <person name="Zhu Y."/>
            <person name="Huang Y."/>
            <person name="Lu Z."/>
            <person name="Du W."/>
            <person name="Huang L."/>
            <person name="Dai X."/>
        </authorList>
    </citation>
    <scope>NUCLEOTIDE SEQUENCE [LARGE SCALE GENOMIC DNA]</scope>
    <source>
        <strain evidence="2 3">2CG4</strain>
    </source>
</reference>
<organism evidence="2 3">
    <name type="scientific">Halovulum marinum</name>
    <dbReference type="NCBI Taxonomy" id="2662447"/>
    <lineage>
        <taxon>Bacteria</taxon>
        <taxon>Pseudomonadati</taxon>
        <taxon>Pseudomonadota</taxon>
        <taxon>Alphaproteobacteria</taxon>
        <taxon>Rhodobacterales</taxon>
        <taxon>Paracoccaceae</taxon>
        <taxon>Halovulum</taxon>
    </lineage>
</organism>
<dbReference type="Pfam" id="PF06186">
    <property type="entry name" value="DUF992"/>
    <property type="match status" value="1"/>
</dbReference>